<dbReference type="Pfam" id="PF01551">
    <property type="entry name" value="Peptidase_M23"/>
    <property type="match status" value="1"/>
</dbReference>
<evidence type="ECO:0000259" key="2">
    <source>
        <dbReference type="Pfam" id="PF01551"/>
    </source>
</evidence>
<dbReference type="GO" id="GO:0006508">
    <property type="term" value="P:proteolysis"/>
    <property type="evidence" value="ECO:0007669"/>
    <property type="project" value="UniProtKB-KW"/>
</dbReference>
<dbReference type="EC" id="3.4.24.-" evidence="3"/>
<keyword evidence="3" id="KW-0378">Hydrolase</keyword>
<keyword evidence="3" id="KW-0645">Protease</keyword>
<dbReference type="PANTHER" id="PTHR21666:SF270">
    <property type="entry name" value="MUREIN HYDROLASE ACTIVATOR ENVC"/>
    <property type="match status" value="1"/>
</dbReference>
<dbReference type="Gene3D" id="2.70.70.10">
    <property type="entry name" value="Glucose Permease (Domain IIA)"/>
    <property type="match status" value="1"/>
</dbReference>
<feature type="signal peptide" evidence="1">
    <location>
        <begin position="1"/>
        <end position="29"/>
    </location>
</feature>
<dbReference type="CDD" id="cd12797">
    <property type="entry name" value="M23_peptidase"/>
    <property type="match status" value="1"/>
</dbReference>
<comment type="caution">
    <text evidence="3">The sequence shown here is derived from an EMBL/GenBank/DDBJ whole genome shotgun (WGS) entry which is preliminary data.</text>
</comment>
<evidence type="ECO:0000313" key="4">
    <source>
        <dbReference type="Proteomes" id="UP000741013"/>
    </source>
</evidence>
<dbReference type="InterPro" id="IPR050570">
    <property type="entry name" value="Cell_wall_metabolism_enzyme"/>
</dbReference>
<evidence type="ECO:0000313" key="3">
    <source>
        <dbReference type="EMBL" id="MBP2186018.1"/>
    </source>
</evidence>
<gene>
    <name evidence="3" type="ORF">JOM49_007544</name>
</gene>
<reference evidence="3 4" key="1">
    <citation type="submission" date="2021-03" db="EMBL/GenBank/DDBJ databases">
        <title>Sequencing the genomes of 1000 actinobacteria strains.</title>
        <authorList>
            <person name="Klenk H.-P."/>
        </authorList>
    </citation>
    <scope>NUCLEOTIDE SEQUENCE [LARGE SCALE GENOMIC DNA]</scope>
    <source>
        <strain evidence="3 4">DSM 45510</strain>
    </source>
</reference>
<name>A0ABS4Q2U8_9PSEU</name>
<dbReference type="EMBL" id="JAGGMS010000001">
    <property type="protein sequence ID" value="MBP2186018.1"/>
    <property type="molecule type" value="Genomic_DNA"/>
</dbReference>
<feature type="domain" description="M23ase beta-sheet core" evidence="2">
    <location>
        <begin position="62"/>
        <end position="148"/>
    </location>
</feature>
<dbReference type="RefSeq" id="WP_209668833.1">
    <property type="nucleotide sequence ID" value="NZ_JAGGMS010000001.1"/>
</dbReference>
<feature type="chain" id="PRO_5046031877" evidence="1">
    <location>
        <begin position="30"/>
        <end position="221"/>
    </location>
</feature>
<dbReference type="InterPro" id="IPR016047">
    <property type="entry name" value="M23ase_b-sheet_dom"/>
</dbReference>
<dbReference type="Proteomes" id="UP000741013">
    <property type="component" value="Unassembled WGS sequence"/>
</dbReference>
<organism evidence="3 4">
    <name type="scientific">Amycolatopsis magusensis</name>
    <dbReference type="NCBI Taxonomy" id="882444"/>
    <lineage>
        <taxon>Bacteria</taxon>
        <taxon>Bacillati</taxon>
        <taxon>Actinomycetota</taxon>
        <taxon>Actinomycetes</taxon>
        <taxon>Pseudonocardiales</taxon>
        <taxon>Pseudonocardiaceae</taxon>
        <taxon>Amycolatopsis</taxon>
    </lineage>
</organism>
<protein>
    <submittedName>
        <fullName evidence="3">LasA protease</fullName>
        <ecNumber evidence="3">3.4.24.-</ecNumber>
    </submittedName>
</protein>
<proteinExistence type="predicted"/>
<dbReference type="PANTHER" id="PTHR21666">
    <property type="entry name" value="PEPTIDASE-RELATED"/>
    <property type="match status" value="1"/>
</dbReference>
<dbReference type="SUPFAM" id="SSF51261">
    <property type="entry name" value="Duplicated hybrid motif"/>
    <property type="match status" value="1"/>
</dbReference>
<evidence type="ECO:0000256" key="1">
    <source>
        <dbReference type="SAM" id="SignalP"/>
    </source>
</evidence>
<dbReference type="GO" id="GO:0008233">
    <property type="term" value="F:peptidase activity"/>
    <property type="evidence" value="ECO:0007669"/>
    <property type="project" value="UniProtKB-KW"/>
</dbReference>
<dbReference type="InterPro" id="IPR011055">
    <property type="entry name" value="Dup_hybrid_motif"/>
</dbReference>
<keyword evidence="1" id="KW-0732">Signal</keyword>
<accession>A0ABS4Q2U8</accession>
<keyword evidence="4" id="KW-1185">Reference proteome</keyword>
<sequence>MADFRNLRGLAAAAVLTGGSLLAPPAASAAGPFPAFTLPFASGQEVTSAGIHADNKAAEVKNAIDLSPHDEVVRAPLAGTVRLQHCDEGDWVTVDHEGGWRTGYYHLEEITVRDGQAVEAGTPLGKSGNALPCGGTSTGAHVHFTLWTLPANARDALESGEWDGLSYERVHGEFADAHGEPVDGKVFGGWRFDEGQGEYSGVATHVADGRVVELPGRFQYE</sequence>